<dbReference type="Pfam" id="PF00497">
    <property type="entry name" value="SBP_bac_3"/>
    <property type="match status" value="1"/>
</dbReference>
<keyword evidence="1" id="KW-0732">Signal</keyword>
<organism evidence="3 4">
    <name type="scientific">Pseudoalteromonas lipolytica</name>
    <dbReference type="NCBI Taxonomy" id="570156"/>
    <lineage>
        <taxon>Bacteria</taxon>
        <taxon>Pseudomonadati</taxon>
        <taxon>Pseudomonadota</taxon>
        <taxon>Gammaproteobacteria</taxon>
        <taxon>Alteromonadales</taxon>
        <taxon>Pseudoalteromonadaceae</taxon>
        <taxon>Pseudoalteromonas</taxon>
    </lineage>
</organism>
<sequence length="251" mass="28865">MILKYLLLACLSFAPVVFAKESVTIYTEHFPPYNFSNKGHLEGINLKFVKAMCIDAKIKCNFELLPWSRAFHLAQQQPLSGLVSTARITQREKLFNWVGPLASSRNFFYRLKSNERINPLDLPQVKEHSLCVVRNSIYEQFVETIGFSDGKNLLKVSHSYECLNLFFKNKIELIIGSDLSFDYQLTQYGHPGREVVKLVELPLNDTLGNYLALNKNIPIDVVERLQSSYEKLIAQGKLDFFIEQYSNTNTK</sequence>
<name>A0A0P7ECW9_9GAMM</name>
<dbReference type="PANTHER" id="PTHR38834">
    <property type="entry name" value="PERIPLASMIC SUBSTRATE BINDING PROTEIN FAMILY 3"/>
    <property type="match status" value="1"/>
</dbReference>
<feature type="signal peptide" evidence="1">
    <location>
        <begin position="1"/>
        <end position="19"/>
    </location>
</feature>
<dbReference type="PANTHER" id="PTHR38834:SF3">
    <property type="entry name" value="SOLUTE-BINDING PROTEIN FAMILY 3_N-TERMINAL DOMAIN-CONTAINING PROTEIN"/>
    <property type="match status" value="1"/>
</dbReference>
<feature type="domain" description="Solute-binding protein family 3/N-terminal" evidence="2">
    <location>
        <begin position="26"/>
        <end position="245"/>
    </location>
</feature>
<evidence type="ECO:0000259" key="2">
    <source>
        <dbReference type="Pfam" id="PF00497"/>
    </source>
</evidence>
<dbReference type="EMBL" id="LJTC01000008">
    <property type="protein sequence ID" value="KPM82953.1"/>
    <property type="molecule type" value="Genomic_DNA"/>
</dbReference>
<dbReference type="Gene3D" id="3.40.190.10">
    <property type="entry name" value="Periplasmic binding protein-like II"/>
    <property type="match status" value="2"/>
</dbReference>
<feature type="chain" id="PRO_5006138451" evidence="1">
    <location>
        <begin position="20"/>
        <end position="251"/>
    </location>
</feature>
<dbReference type="PATRIC" id="fig|570156.3.peg.3643"/>
<evidence type="ECO:0000256" key="1">
    <source>
        <dbReference type="SAM" id="SignalP"/>
    </source>
</evidence>
<dbReference type="Proteomes" id="UP000050378">
    <property type="component" value="Unassembled WGS sequence"/>
</dbReference>
<dbReference type="AlphaFoldDB" id="A0A0P7ECW9"/>
<comment type="caution">
    <text evidence="3">The sequence shown here is derived from an EMBL/GenBank/DDBJ whole genome shotgun (WGS) entry which is preliminary data.</text>
</comment>
<proteinExistence type="predicted"/>
<protein>
    <submittedName>
        <fullName evidence="3">ABC transporter substrate-binding protein</fullName>
    </submittedName>
</protein>
<evidence type="ECO:0000313" key="3">
    <source>
        <dbReference type="EMBL" id="KPM82953.1"/>
    </source>
</evidence>
<reference evidence="3 4" key="1">
    <citation type="submission" date="2015-09" db="EMBL/GenBank/DDBJ databases">
        <title>Draft Genome Sequence of Pseudoalteromonas lipolytica UCD-48B.</title>
        <authorList>
            <person name="Krusor M."/>
            <person name="Coil D.A."/>
            <person name="Lang J.M."/>
            <person name="Eisen J.A."/>
            <person name="Alexiev A."/>
        </authorList>
    </citation>
    <scope>NUCLEOTIDE SEQUENCE [LARGE SCALE GENOMIC DNA]</scope>
    <source>
        <strain evidence="3 4">UCD-48B</strain>
    </source>
</reference>
<dbReference type="SUPFAM" id="SSF53850">
    <property type="entry name" value="Periplasmic binding protein-like II"/>
    <property type="match status" value="1"/>
</dbReference>
<accession>A0A0P7ECW9</accession>
<evidence type="ECO:0000313" key="4">
    <source>
        <dbReference type="Proteomes" id="UP000050378"/>
    </source>
</evidence>
<dbReference type="STRING" id="570156.AOG27_12725"/>
<dbReference type="InterPro" id="IPR001638">
    <property type="entry name" value="Solute-binding_3/MltF_N"/>
</dbReference>
<gene>
    <name evidence="3" type="ORF">AOG27_12725</name>
</gene>